<gene>
    <name evidence="3" type="ORF">MELA_02766</name>
</gene>
<reference evidence="3 4" key="1">
    <citation type="submission" date="2019-07" db="EMBL/GenBank/DDBJ databases">
        <authorList>
            <person name="Cremers G."/>
        </authorList>
    </citation>
    <scope>NUCLEOTIDE SEQUENCE [LARGE SCALE GENOMIC DNA]</scope>
</reference>
<protein>
    <submittedName>
        <fullName evidence="3">Plasmid stabilization protein</fullName>
    </submittedName>
</protein>
<comment type="similarity">
    <text evidence="1">Belongs to the RelE toxin family.</text>
</comment>
<name>A0A564ZMC9_9BACT</name>
<keyword evidence="4" id="KW-1185">Reference proteome</keyword>
<dbReference type="Gene3D" id="3.30.2310.20">
    <property type="entry name" value="RelE-like"/>
    <property type="match status" value="1"/>
</dbReference>
<evidence type="ECO:0000313" key="3">
    <source>
        <dbReference type="EMBL" id="VUZ86363.1"/>
    </source>
</evidence>
<dbReference type="PANTHER" id="PTHR33755">
    <property type="entry name" value="TOXIN PARE1-RELATED"/>
    <property type="match status" value="1"/>
</dbReference>
<sequence>MTSVIWAPQAIEDVEAIRTYVARDSAHYADLLVERIVAAIGRLETFPRSGRVVPEVGDESLREVVYESYRIVYRLKPSAVEIITVFHGARLLRLE</sequence>
<accession>A0A564ZMC9</accession>
<dbReference type="Proteomes" id="UP000334340">
    <property type="component" value="Unassembled WGS sequence"/>
</dbReference>
<dbReference type="InterPro" id="IPR051803">
    <property type="entry name" value="TA_system_RelE-like_toxin"/>
</dbReference>
<evidence type="ECO:0000313" key="4">
    <source>
        <dbReference type="Proteomes" id="UP000334340"/>
    </source>
</evidence>
<keyword evidence="2" id="KW-1277">Toxin-antitoxin system</keyword>
<proteinExistence type="inferred from homology"/>
<dbReference type="EMBL" id="CABIKM010000053">
    <property type="protein sequence ID" value="VUZ86363.1"/>
    <property type="molecule type" value="Genomic_DNA"/>
</dbReference>
<dbReference type="InterPro" id="IPR035093">
    <property type="entry name" value="RelE/ParE_toxin_dom_sf"/>
</dbReference>
<dbReference type="InterPro" id="IPR007712">
    <property type="entry name" value="RelE/ParE_toxin"/>
</dbReference>
<dbReference type="Pfam" id="PF05016">
    <property type="entry name" value="ParE_toxin"/>
    <property type="match status" value="1"/>
</dbReference>
<evidence type="ECO:0000256" key="2">
    <source>
        <dbReference type="ARBA" id="ARBA00022649"/>
    </source>
</evidence>
<organism evidence="3 4">
    <name type="scientific">Candidatus Methylomirabilis lanthanidiphila</name>
    <dbReference type="NCBI Taxonomy" id="2211376"/>
    <lineage>
        <taxon>Bacteria</taxon>
        <taxon>Candidatus Methylomirabilota</taxon>
        <taxon>Candidatus Methylomirabilia</taxon>
        <taxon>Candidatus Methylomirabilales</taxon>
        <taxon>Candidatus Methylomirabilaceae</taxon>
        <taxon>Candidatus Methylomirabilis</taxon>
    </lineage>
</organism>
<dbReference type="AlphaFoldDB" id="A0A564ZMC9"/>
<dbReference type="PANTHER" id="PTHR33755:SF5">
    <property type="entry name" value="TYPE II TOXIN-ANTITOXIN SYSTEM RELE_PARE FAMILY TOXIN"/>
    <property type="match status" value="1"/>
</dbReference>
<evidence type="ECO:0000256" key="1">
    <source>
        <dbReference type="ARBA" id="ARBA00006226"/>
    </source>
</evidence>